<dbReference type="AlphaFoldDB" id="K0TD59"/>
<feature type="compositionally biased region" description="Polar residues" evidence="1">
    <location>
        <begin position="583"/>
        <end position="593"/>
    </location>
</feature>
<evidence type="ECO:0000313" key="3">
    <source>
        <dbReference type="Proteomes" id="UP000266841"/>
    </source>
</evidence>
<comment type="caution">
    <text evidence="2">The sequence shown here is derived from an EMBL/GenBank/DDBJ whole genome shotgun (WGS) entry which is preliminary data.</text>
</comment>
<evidence type="ECO:0000256" key="1">
    <source>
        <dbReference type="SAM" id="MobiDB-lite"/>
    </source>
</evidence>
<dbReference type="EMBL" id="AGNL01002967">
    <property type="protein sequence ID" value="EJK75375.1"/>
    <property type="molecule type" value="Genomic_DNA"/>
</dbReference>
<feature type="region of interest" description="Disordered" evidence="1">
    <location>
        <begin position="170"/>
        <end position="224"/>
    </location>
</feature>
<dbReference type="OrthoDB" id="47247at2759"/>
<feature type="region of interest" description="Disordered" evidence="1">
    <location>
        <begin position="572"/>
        <end position="672"/>
    </location>
</feature>
<gene>
    <name evidence="2" type="ORF">THAOC_02903</name>
</gene>
<feature type="compositionally biased region" description="Acidic residues" evidence="1">
    <location>
        <begin position="600"/>
        <end position="672"/>
    </location>
</feature>
<proteinExistence type="predicted"/>
<dbReference type="eggNOG" id="ENOG502SF0G">
    <property type="taxonomic scope" value="Eukaryota"/>
</dbReference>
<feature type="region of interest" description="Disordered" evidence="1">
    <location>
        <begin position="503"/>
        <end position="549"/>
    </location>
</feature>
<feature type="region of interest" description="Disordered" evidence="1">
    <location>
        <begin position="1"/>
        <end position="73"/>
    </location>
</feature>
<accession>K0TD59</accession>
<dbReference type="Proteomes" id="UP000266841">
    <property type="component" value="Unassembled WGS sequence"/>
</dbReference>
<feature type="compositionally biased region" description="Basic and acidic residues" evidence="1">
    <location>
        <begin position="187"/>
        <end position="205"/>
    </location>
</feature>
<feature type="region of interest" description="Disordered" evidence="1">
    <location>
        <begin position="236"/>
        <end position="260"/>
    </location>
</feature>
<reference evidence="2 3" key="1">
    <citation type="journal article" date="2012" name="Genome Biol.">
        <title>Genome and low-iron response of an oceanic diatom adapted to chronic iron limitation.</title>
        <authorList>
            <person name="Lommer M."/>
            <person name="Specht M."/>
            <person name="Roy A.S."/>
            <person name="Kraemer L."/>
            <person name="Andreson R."/>
            <person name="Gutowska M.A."/>
            <person name="Wolf J."/>
            <person name="Bergner S.V."/>
            <person name="Schilhabel M.B."/>
            <person name="Klostermeier U.C."/>
            <person name="Beiko R.G."/>
            <person name="Rosenstiel P."/>
            <person name="Hippler M."/>
            <person name="Laroche J."/>
        </authorList>
    </citation>
    <scope>NUCLEOTIDE SEQUENCE [LARGE SCALE GENOMIC DNA]</scope>
    <source>
        <strain evidence="2 3">CCMP1005</strain>
    </source>
</reference>
<name>K0TD59_THAOC</name>
<feature type="non-terminal residue" evidence="2">
    <location>
        <position position="1"/>
    </location>
</feature>
<protein>
    <submittedName>
        <fullName evidence="2">Uncharacterized protein</fullName>
    </submittedName>
</protein>
<keyword evidence="3" id="KW-1185">Reference proteome</keyword>
<feature type="compositionally biased region" description="Gly residues" evidence="1">
    <location>
        <begin position="19"/>
        <end position="37"/>
    </location>
</feature>
<feature type="compositionally biased region" description="Basic and acidic residues" evidence="1">
    <location>
        <begin position="45"/>
        <end position="57"/>
    </location>
</feature>
<sequence length="672" mass="73918">PWGAGEGQLARHGGHAGREPGGGRGPGRGGRVGGPGLGREEEEAVPARRRPDPEGRRGGAGAGEDGRGGRRAGDAVEVRAELLRRAAVPAAHGRVTLFPALAFFFAVFVRAAERLWGNTPTGKKFLTSSGDSRGASADALRVKLKTPRAISRAWTGRALCAQSPIVSSAKADEKRTRLSEAPISGHRTLDDVRRGQESRSTDTKKPSVPLYSTIPHPTRKQNNSHRTFEVVEVAPCASPCSPSSSHPRRKRRPTSTSQVSVAVPGDWVPAELSLARRRSLSTLDPAITNNVISSRSPVYSQQCADDAGPPYMDDEPGTYYHAGSAAYPVLNDRECAEPLKDACAQRPDFKTAYLEGPISCGNNGWYCRIFDDSVNGWPTANLVPDLNFGQCNSVASFEDAGYDRDGHCHGSSDDSTYYWCCCGWYEGGSQPLYGGRIANRCDYRRLVVDEQDASTCRDANEDHNLGFDDIGCNQQYRDQIGSPIPEDDAVYWEIERFGFTEETYSIPTLEPTRTRKPTTPPVVTPDTGAPTDSSSPTFLRGPPTVATSNVSFDETCMTSYWCAEPFRFRKPTKRPVTAPETKSPVSASPTTEEVTAPPTNEEEPEEGDYYYEDEPEEGDSYDEEEPEESYDEEEPEDSYDEEEHEELEGDSYDEEEHEEGEYYYEEEGDFFE</sequence>
<organism evidence="2 3">
    <name type="scientific">Thalassiosira oceanica</name>
    <name type="common">Marine diatom</name>
    <dbReference type="NCBI Taxonomy" id="159749"/>
    <lineage>
        <taxon>Eukaryota</taxon>
        <taxon>Sar</taxon>
        <taxon>Stramenopiles</taxon>
        <taxon>Ochrophyta</taxon>
        <taxon>Bacillariophyta</taxon>
        <taxon>Coscinodiscophyceae</taxon>
        <taxon>Thalassiosirophycidae</taxon>
        <taxon>Thalassiosirales</taxon>
        <taxon>Thalassiosiraceae</taxon>
        <taxon>Thalassiosira</taxon>
    </lineage>
</organism>
<evidence type="ECO:0000313" key="2">
    <source>
        <dbReference type="EMBL" id="EJK75375.1"/>
    </source>
</evidence>
<feature type="compositionally biased region" description="Basic and acidic residues" evidence="1">
    <location>
        <begin position="64"/>
        <end position="73"/>
    </location>
</feature>